<gene>
    <name evidence="8" type="ORF">TGARI_235470B</name>
</gene>
<evidence type="ECO:0000256" key="4">
    <source>
        <dbReference type="ARBA" id="ARBA00023175"/>
    </source>
</evidence>
<evidence type="ECO:0000313" key="9">
    <source>
        <dbReference type="Proteomes" id="UP000074247"/>
    </source>
</evidence>
<comment type="caution">
    <text evidence="6">Lacks conserved residue(s) required for the propagation of feature annotation.</text>
</comment>
<keyword evidence="1" id="KW-0547">Nucleotide-binding</keyword>
<dbReference type="GO" id="GO:0016020">
    <property type="term" value="C:membrane"/>
    <property type="evidence" value="ECO:0007669"/>
    <property type="project" value="TreeGrafter"/>
</dbReference>
<keyword evidence="2" id="KW-0067">ATP-binding</keyword>
<dbReference type="GO" id="GO:0051015">
    <property type="term" value="F:actin filament binding"/>
    <property type="evidence" value="ECO:0007669"/>
    <property type="project" value="TreeGrafter"/>
</dbReference>
<dbReference type="InterPro" id="IPR001609">
    <property type="entry name" value="Myosin_head_motor_dom-like"/>
</dbReference>
<reference evidence="8 9" key="1">
    <citation type="journal article" date="2016" name="Nat. Commun.">
        <title>Local admixture of amplified and diversified secreted pathogenesis determinants shapes mosaic Toxoplasma gondii genomes.</title>
        <authorList>
            <person name="Lorenzi H."/>
            <person name="Khan A."/>
            <person name="Behnke M.S."/>
            <person name="Namasivayam S."/>
            <person name="Swapna L.S."/>
            <person name="Hadjithomas M."/>
            <person name="Karamycheva S."/>
            <person name="Pinney D."/>
            <person name="Brunk B.P."/>
            <person name="Ajioka J.W."/>
            <person name="Ajzenberg D."/>
            <person name="Boothroyd J.C."/>
            <person name="Boyle J.P."/>
            <person name="Darde M.L."/>
            <person name="Diaz-Miranda M.A."/>
            <person name="Dubey J.P."/>
            <person name="Fritz H.M."/>
            <person name="Gennari S.M."/>
            <person name="Gregory B.D."/>
            <person name="Kim K."/>
            <person name="Saeij J.P."/>
            <person name="Su C."/>
            <person name="White M.W."/>
            <person name="Zhu X.Q."/>
            <person name="Howe D.K."/>
            <person name="Rosenthal B.M."/>
            <person name="Grigg M.E."/>
            <person name="Parkinson J."/>
            <person name="Liu L."/>
            <person name="Kissinger J.C."/>
            <person name="Roos D.S."/>
            <person name="Sibley L.D."/>
        </authorList>
    </citation>
    <scope>NUCLEOTIDE SEQUENCE [LARGE SCALE GENOMIC DNA]</scope>
    <source>
        <strain evidence="8 9">ARI</strain>
    </source>
</reference>
<keyword evidence="4" id="KW-0505">Motor protein</keyword>
<dbReference type="AlphaFoldDB" id="A0A139XIZ4"/>
<dbReference type="GO" id="GO:0005524">
    <property type="term" value="F:ATP binding"/>
    <property type="evidence" value="ECO:0007669"/>
    <property type="project" value="UniProtKB-KW"/>
</dbReference>
<dbReference type="SUPFAM" id="SSF52540">
    <property type="entry name" value="P-loop containing nucleoside triphosphate hydrolases"/>
    <property type="match status" value="1"/>
</dbReference>
<protein>
    <submittedName>
        <fullName evidence="8">Myosin A</fullName>
    </submittedName>
</protein>
<dbReference type="InterPro" id="IPR027417">
    <property type="entry name" value="P-loop_NTPase"/>
</dbReference>
<keyword evidence="5 6" id="KW-0009">Actin-binding</keyword>
<dbReference type="PANTHER" id="PTHR13140:SF270">
    <property type="entry name" value="MYOSIN-12"/>
    <property type="match status" value="1"/>
</dbReference>
<accession>A0A139XIZ4</accession>
<dbReference type="GO" id="GO:0000146">
    <property type="term" value="F:microfilament motor activity"/>
    <property type="evidence" value="ECO:0007669"/>
    <property type="project" value="TreeGrafter"/>
</dbReference>
<keyword evidence="3 6" id="KW-0518">Myosin</keyword>
<dbReference type="EMBL" id="AGQS02005947">
    <property type="protein sequence ID" value="KYF38722.1"/>
    <property type="molecule type" value="Genomic_DNA"/>
</dbReference>
<organism evidence="8 9">
    <name type="scientific">Toxoplasma gondii ARI</name>
    <dbReference type="NCBI Taxonomy" id="1074872"/>
    <lineage>
        <taxon>Eukaryota</taxon>
        <taxon>Sar</taxon>
        <taxon>Alveolata</taxon>
        <taxon>Apicomplexa</taxon>
        <taxon>Conoidasida</taxon>
        <taxon>Coccidia</taxon>
        <taxon>Eucoccidiorida</taxon>
        <taxon>Eimeriorina</taxon>
        <taxon>Sarcocystidae</taxon>
        <taxon>Toxoplasma</taxon>
    </lineage>
</organism>
<name>A0A139XIZ4_TOXGO</name>
<evidence type="ECO:0000256" key="2">
    <source>
        <dbReference type="ARBA" id="ARBA00022840"/>
    </source>
</evidence>
<evidence type="ECO:0000259" key="7">
    <source>
        <dbReference type="PROSITE" id="PS51456"/>
    </source>
</evidence>
<feature type="non-terminal residue" evidence="8">
    <location>
        <position position="1"/>
    </location>
</feature>
<dbReference type="Proteomes" id="UP000074247">
    <property type="component" value="Unassembled WGS sequence"/>
</dbReference>
<dbReference type="Gene3D" id="3.40.850.10">
    <property type="entry name" value="Kinesin motor domain"/>
    <property type="match status" value="1"/>
</dbReference>
<dbReference type="InterPro" id="IPR036961">
    <property type="entry name" value="Kinesin_motor_dom_sf"/>
</dbReference>
<evidence type="ECO:0000313" key="8">
    <source>
        <dbReference type="EMBL" id="KYF38722.1"/>
    </source>
</evidence>
<evidence type="ECO:0000256" key="5">
    <source>
        <dbReference type="ARBA" id="ARBA00023203"/>
    </source>
</evidence>
<dbReference type="GO" id="GO:0016459">
    <property type="term" value="C:myosin complex"/>
    <property type="evidence" value="ECO:0007669"/>
    <property type="project" value="UniProtKB-KW"/>
</dbReference>
<dbReference type="Pfam" id="PF00063">
    <property type="entry name" value="Myosin_head"/>
    <property type="match status" value="1"/>
</dbReference>
<comment type="similarity">
    <text evidence="6">Belongs to the TRAFAC class myosin-kinesin ATPase superfamily. Myosin family.</text>
</comment>
<dbReference type="VEuPathDB" id="ToxoDB:TGARI_235470B"/>
<feature type="domain" description="Myosin motor" evidence="7">
    <location>
        <begin position="1"/>
        <end position="114"/>
    </location>
</feature>
<dbReference type="PANTHER" id="PTHR13140">
    <property type="entry name" value="MYOSIN"/>
    <property type="match status" value="1"/>
</dbReference>
<evidence type="ECO:0000256" key="1">
    <source>
        <dbReference type="ARBA" id="ARBA00022741"/>
    </source>
</evidence>
<evidence type="ECO:0000256" key="6">
    <source>
        <dbReference type="PROSITE-ProRule" id="PRU00782"/>
    </source>
</evidence>
<dbReference type="PROSITE" id="PS51456">
    <property type="entry name" value="MYOSIN_MOTOR"/>
    <property type="match status" value="1"/>
</dbReference>
<dbReference type="Gene3D" id="1.20.5.4820">
    <property type="match status" value="1"/>
</dbReference>
<evidence type="ECO:0000256" key="3">
    <source>
        <dbReference type="ARBA" id="ARBA00023123"/>
    </source>
</evidence>
<comment type="caution">
    <text evidence="8">The sequence shown here is derived from an EMBL/GenBank/DDBJ whole genome shotgun (WGS) entry which is preliminary data.</text>
</comment>
<sequence>STEPHFIRCIKPNDTKKPLDWVPSKMLIQLHALSVLEALQLRQLGYSYRRPFKEFLFQFKFIDLSVSENPNLDPKEAALRLLKSSKLPSEEYQLGKTMVFLKQTGAKELTQIQRECLSSWEPLVSVLEAYYAGRRHKKQLLKKTPFIIRAQAHIRRHLVDNNVSPATVQPAF</sequence>
<dbReference type="GO" id="GO:0007015">
    <property type="term" value="P:actin filament organization"/>
    <property type="evidence" value="ECO:0007669"/>
    <property type="project" value="TreeGrafter"/>
</dbReference>
<proteinExistence type="inferred from homology"/>
<dbReference type="GO" id="GO:0005737">
    <property type="term" value="C:cytoplasm"/>
    <property type="evidence" value="ECO:0007669"/>
    <property type="project" value="TreeGrafter"/>
</dbReference>